<protein>
    <recommendedName>
        <fullName evidence="3">Condensation domain-containing protein</fullName>
    </recommendedName>
</protein>
<comment type="caution">
    <text evidence="1">The sequence shown here is derived from an EMBL/GenBank/DDBJ whole genome shotgun (WGS) entry which is preliminary data.</text>
</comment>
<dbReference type="RefSeq" id="WP_367992232.1">
    <property type="nucleotide sequence ID" value="NZ_JBFPJR010000007.1"/>
</dbReference>
<dbReference type="Proteomes" id="UP001556631">
    <property type="component" value="Unassembled WGS sequence"/>
</dbReference>
<dbReference type="EMBL" id="JBFPJR010000007">
    <property type="protein sequence ID" value="MEX0427141.1"/>
    <property type="molecule type" value="Genomic_DNA"/>
</dbReference>
<reference evidence="1 2" key="1">
    <citation type="submission" date="2024-07" db="EMBL/GenBank/DDBJ databases">
        <authorList>
            <person name="Lee S."/>
            <person name="Kang M."/>
        </authorList>
    </citation>
    <scope>NUCLEOTIDE SEQUENCE [LARGE SCALE GENOMIC DNA]</scope>
    <source>
        <strain evidence="1 2">DS6</strain>
    </source>
</reference>
<organism evidence="1 2">
    <name type="scientific">Nocardioides eburneus</name>
    <dbReference type="NCBI Taxonomy" id="3231482"/>
    <lineage>
        <taxon>Bacteria</taxon>
        <taxon>Bacillati</taxon>
        <taxon>Actinomycetota</taxon>
        <taxon>Actinomycetes</taxon>
        <taxon>Propionibacteriales</taxon>
        <taxon>Nocardioidaceae</taxon>
        <taxon>Nocardioides</taxon>
    </lineage>
</organism>
<evidence type="ECO:0000313" key="2">
    <source>
        <dbReference type="Proteomes" id="UP001556631"/>
    </source>
</evidence>
<dbReference type="SUPFAM" id="SSF52777">
    <property type="entry name" value="CoA-dependent acyltransferases"/>
    <property type="match status" value="2"/>
</dbReference>
<dbReference type="Gene3D" id="3.30.559.30">
    <property type="entry name" value="Nonribosomal peptide synthetase, condensation domain"/>
    <property type="match status" value="1"/>
</dbReference>
<evidence type="ECO:0000313" key="1">
    <source>
        <dbReference type="EMBL" id="MEX0427141.1"/>
    </source>
</evidence>
<evidence type="ECO:0008006" key="3">
    <source>
        <dbReference type="Google" id="ProtNLM"/>
    </source>
</evidence>
<gene>
    <name evidence="1" type="ORF">AB3X52_05870</name>
</gene>
<sequence length="448" mass="48085">MQVTTADLWEPAPGTILRWDVKAGGSGTPAVLSLNQRNHLAGAMAGEASVWLAGAFDTEGPIDAVALGHVWHAFVERHSSLQLEVARTATGPAAYRHHPGGLVWTMAEVGATSTTGETRKRLQQALAEGCHPFGYPAYVPLAVSRPDRSTIVLGMDHLHGDAYSIALVVDEVATLYESYRDGFGRPALPETACFLAGVEREYDEPVQVWHDDDRLLGWHAFLRARDFVLPTFPLGLGVAPGERVRQASLVREIADHALVERVAVRARDQGASTYAAALVALAGAIHDLGGPERLDTLAPVQTRSDRASRRAVGWYTTTVPISVAADLSDRGLAAAGAAVRAGMRLGEVPLDQVMASLPEPLVQARRDVFMVSWIDYRHLPGNGRAGERAAHHISAPTLADDLQLWLSRTDAGLAARVRFPDAPAAHAAVTALLERFGERLREIAGPVS</sequence>
<keyword evidence="2" id="KW-1185">Reference proteome</keyword>
<name>A0ABV3SW28_9ACTN</name>
<accession>A0ABV3SW28</accession>
<proteinExistence type="predicted"/>
<dbReference type="InterPro" id="IPR023213">
    <property type="entry name" value="CAT-like_dom_sf"/>
</dbReference>
<dbReference type="Gene3D" id="3.30.559.10">
    <property type="entry name" value="Chloramphenicol acetyltransferase-like domain"/>
    <property type="match status" value="1"/>
</dbReference>